<feature type="transmembrane region" description="Helical" evidence="16">
    <location>
        <begin position="274"/>
        <end position="294"/>
    </location>
</feature>
<evidence type="ECO:0000256" key="8">
    <source>
        <dbReference type="ARBA" id="ARBA00023136"/>
    </source>
</evidence>
<keyword evidence="7 16" id="KW-1133">Transmembrane helix</keyword>
<evidence type="ECO:0000256" key="1">
    <source>
        <dbReference type="ARBA" id="ARBA00004141"/>
    </source>
</evidence>
<comment type="catalytic activity">
    <reaction evidence="15">
        <text>[GlcNAc-(1-&gt;4)-Mur2Ac(oyl-L-Ala-gamma-D-Glu-L-Lys-D-Ala-D-Ala)](n)-di-trans,octa-cis-undecaprenyl diphosphate + beta-D-GlcNAc-(1-&gt;4)-Mur2Ac(oyl-L-Ala-gamma-D-Glu-L-Lys-D-Ala-D-Ala)-di-trans,octa-cis-undecaprenyl diphosphate = [GlcNAc-(1-&gt;4)-Mur2Ac(oyl-L-Ala-gamma-D-Glu-L-Lys-D-Ala-D-Ala)](n+1)-di-trans,octa-cis-undecaprenyl diphosphate + di-trans,octa-cis-undecaprenyl diphosphate + H(+)</text>
        <dbReference type="Rhea" id="RHEA:23708"/>
        <dbReference type="Rhea" id="RHEA-COMP:9602"/>
        <dbReference type="Rhea" id="RHEA-COMP:9603"/>
        <dbReference type="ChEBI" id="CHEBI:15378"/>
        <dbReference type="ChEBI" id="CHEBI:58405"/>
        <dbReference type="ChEBI" id="CHEBI:60033"/>
        <dbReference type="ChEBI" id="CHEBI:78435"/>
        <dbReference type="EC" id="2.4.99.28"/>
    </reaction>
</comment>
<feature type="transmembrane region" description="Helical" evidence="16">
    <location>
        <begin position="165"/>
        <end position="182"/>
    </location>
</feature>
<feature type="transmembrane region" description="Helical" evidence="16">
    <location>
        <begin position="340"/>
        <end position="361"/>
    </location>
</feature>
<evidence type="ECO:0000256" key="15">
    <source>
        <dbReference type="ARBA" id="ARBA00049902"/>
    </source>
</evidence>
<feature type="transmembrane region" description="Helical" evidence="16">
    <location>
        <begin position="117"/>
        <end position="134"/>
    </location>
</feature>
<organism evidence="17 18">
    <name type="scientific">Candidatus Kaiserbacteria bacterium GW2011_GWB1_50_17</name>
    <dbReference type="NCBI Taxonomy" id="1618673"/>
    <lineage>
        <taxon>Bacteria</taxon>
        <taxon>Candidatus Kaiseribacteriota</taxon>
    </lineage>
</organism>
<evidence type="ECO:0000256" key="10">
    <source>
        <dbReference type="ARBA" id="ARBA00033270"/>
    </source>
</evidence>
<reference evidence="17 18" key="1">
    <citation type="journal article" date="2015" name="Nature">
        <title>rRNA introns, odd ribosomes, and small enigmatic genomes across a large radiation of phyla.</title>
        <authorList>
            <person name="Brown C.T."/>
            <person name="Hug L.A."/>
            <person name="Thomas B.C."/>
            <person name="Sharon I."/>
            <person name="Castelle C.J."/>
            <person name="Singh A."/>
            <person name="Wilkins M.J."/>
            <person name="Williams K.H."/>
            <person name="Banfield J.F."/>
        </authorList>
    </citation>
    <scope>NUCLEOTIDE SEQUENCE [LARGE SCALE GENOMIC DNA]</scope>
</reference>
<protein>
    <recommendedName>
        <fullName evidence="12">Probable peptidoglycan glycosyltransferase FtsW</fullName>
        <ecNumber evidence="14">2.4.99.28</ecNumber>
    </recommendedName>
    <alternativeName>
        <fullName evidence="13">Cell division protein FtsW</fullName>
    </alternativeName>
    <alternativeName>
        <fullName evidence="10">Cell wall polymerase</fullName>
    </alternativeName>
    <alternativeName>
        <fullName evidence="9">Peptidoglycan polymerase</fullName>
    </alternativeName>
</protein>
<dbReference type="EC" id="2.4.99.28" evidence="14"/>
<evidence type="ECO:0000256" key="4">
    <source>
        <dbReference type="ARBA" id="ARBA00022692"/>
    </source>
</evidence>
<evidence type="ECO:0000256" key="2">
    <source>
        <dbReference type="ARBA" id="ARBA00022676"/>
    </source>
</evidence>
<dbReference type="GO" id="GO:0015648">
    <property type="term" value="F:lipid-linked peptidoglycan transporter activity"/>
    <property type="evidence" value="ECO:0007669"/>
    <property type="project" value="TreeGrafter"/>
</dbReference>
<evidence type="ECO:0000256" key="12">
    <source>
        <dbReference type="ARBA" id="ARBA00041185"/>
    </source>
</evidence>
<evidence type="ECO:0000256" key="3">
    <source>
        <dbReference type="ARBA" id="ARBA00022679"/>
    </source>
</evidence>
<comment type="similarity">
    <text evidence="11">Belongs to the SEDS family. FtsW subfamily.</text>
</comment>
<feature type="transmembrane region" description="Helical" evidence="16">
    <location>
        <begin position="12"/>
        <end position="33"/>
    </location>
</feature>
<evidence type="ECO:0000313" key="18">
    <source>
        <dbReference type="Proteomes" id="UP000034120"/>
    </source>
</evidence>
<name>A0A0G1WFZ1_9BACT</name>
<feature type="transmembrane region" description="Helical" evidence="16">
    <location>
        <begin position="189"/>
        <end position="206"/>
    </location>
</feature>
<evidence type="ECO:0000256" key="6">
    <source>
        <dbReference type="ARBA" id="ARBA00022984"/>
    </source>
</evidence>
<feature type="transmembrane region" description="Helical" evidence="16">
    <location>
        <begin position="79"/>
        <end position="97"/>
    </location>
</feature>
<accession>A0A0G1WFZ1</accession>
<evidence type="ECO:0000313" key="17">
    <source>
        <dbReference type="EMBL" id="KKW17708.1"/>
    </source>
</evidence>
<comment type="caution">
    <text evidence="17">The sequence shown here is derived from an EMBL/GenBank/DDBJ whole genome shotgun (WGS) entry which is preliminary data.</text>
</comment>
<dbReference type="PROSITE" id="PS00428">
    <property type="entry name" value="FTSW_RODA_SPOVE"/>
    <property type="match status" value="1"/>
</dbReference>
<dbReference type="InterPro" id="IPR018365">
    <property type="entry name" value="Cell_cycle_FtsW-rel_CS"/>
</dbReference>
<dbReference type="GO" id="GO:0051301">
    <property type="term" value="P:cell division"/>
    <property type="evidence" value="ECO:0007669"/>
    <property type="project" value="InterPro"/>
</dbReference>
<keyword evidence="6" id="KW-0573">Peptidoglycan synthesis</keyword>
<dbReference type="Proteomes" id="UP000034120">
    <property type="component" value="Unassembled WGS sequence"/>
</dbReference>
<evidence type="ECO:0000256" key="5">
    <source>
        <dbReference type="ARBA" id="ARBA00022960"/>
    </source>
</evidence>
<evidence type="ECO:0000256" key="14">
    <source>
        <dbReference type="ARBA" id="ARBA00044770"/>
    </source>
</evidence>
<dbReference type="Pfam" id="PF01098">
    <property type="entry name" value="FTSW_RODA_SPOVE"/>
    <property type="match status" value="1"/>
</dbReference>
<dbReference type="GO" id="GO:0005886">
    <property type="term" value="C:plasma membrane"/>
    <property type="evidence" value="ECO:0007669"/>
    <property type="project" value="TreeGrafter"/>
</dbReference>
<dbReference type="GO" id="GO:0008360">
    <property type="term" value="P:regulation of cell shape"/>
    <property type="evidence" value="ECO:0007669"/>
    <property type="project" value="UniProtKB-KW"/>
</dbReference>
<dbReference type="InterPro" id="IPR001182">
    <property type="entry name" value="FtsW/RodA"/>
</dbReference>
<feature type="transmembrane region" description="Helical" evidence="16">
    <location>
        <begin position="45"/>
        <end position="67"/>
    </location>
</feature>
<evidence type="ECO:0000256" key="13">
    <source>
        <dbReference type="ARBA" id="ARBA00041418"/>
    </source>
</evidence>
<dbReference type="GO" id="GO:0009252">
    <property type="term" value="P:peptidoglycan biosynthetic process"/>
    <property type="evidence" value="ECO:0007669"/>
    <property type="project" value="UniProtKB-KW"/>
</dbReference>
<keyword evidence="3" id="KW-0808">Transferase</keyword>
<dbReference type="AlphaFoldDB" id="A0A0G1WFZ1"/>
<dbReference type="PANTHER" id="PTHR30474:SF2">
    <property type="entry name" value="PEPTIDOGLYCAN GLYCOSYLTRANSFERASE FTSW-RELATED"/>
    <property type="match status" value="1"/>
</dbReference>
<dbReference type="EMBL" id="LCQM01000011">
    <property type="protein sequence ID" value="KKW17708.1"/>
    <property type="molecule type" value="Genomic_DNA"/>
</dbReference>
<sequence length="369" mass="38939">MSRRTSSVDKPLAILLVLLVGSGLFIFSSALFGPLARGASNTSSVAFNHLVLGVGAGLIALLAASFINYRTWRRFAPHLFLLALVATALVFIPSLGFEHGGGRRWIAIAGLTFQPSEALKIGTIFMAAAYFSFIQARILQIPYGLGGFLALLSFPAVLLILQPDVGTLGVIVLSTGTVFLVAGARMRDVAILLCIGIIVISTLAVIKPHVRDRVETFFDPSRAPQAEGWQIRQSLIAIGSGELTGRGFGQSVQKFTYLPEPMGDSIFAIAGEEFGFIGAASIIGLFLAFALRGFAIASRAADPFGALLAVGISSYLSIEAFVNIAGMLGVIPLTGVPLTFISQGGSAMLVSLFSAGVLLNISKYVRRTK</sequence>
<keyword evidence="8 16" id="KW-0472">Membrane</keyword>
<keyword evidence="4 16" id="KW-0812">Transmembrane</keyword>
<evidence type="ECO:0000256" key="11">
    <source>
        <dbReference type="ARBA" id="ARBA00038053"/>
    </source>
</evidence>
<gene>
    <name evidence="17" type="ORF">UY57_C0011G0005</name>
</gene>
<feature type="transmembrane region" description="Helical" evidence="16">
    <location>
        <begin position="141"/>
        <end position="159"/>
    </location>
</feature>
<keyword evidence="2" id="KW-0328">Glycosyltransferase</keyword>
<proteinExistence type="inferred from homology"/>
<evidence type="ECO:0000256" key="9">
    <source>
        <dbReference type="ARBA" id="ARBA00032370"/>
    </source>
</evidence>
<dbReference type="GO" id="GO:0008955">
    <property type="term" value="F:peptidoglycan glycosyltransferase activity"/>
    <property type="evidence" value="ECO:0007669"/>
    <property type="project" value="UniProtKB-EC"/>
</dbReference>
<feature type="transmembrane region" description="Helical" evidence="16">
    <location>
        <begin position="306"/>
        <end position="328"/>
    </location>
</feature>
<comment type="subcellular location">
    <subcellularLocation>
        <location evidence="1">Membrane</location>
        <topology evidence="1">Multi-pass membrane protein</topology>
    </subcellularLocation>
</comment>
<dbReference type="GO" id="GO:0032153">
    <property type="term" value="C:cell division site"/>
    <property type="evidence" value="ECO:0007669"/>
    <property type="project" value="TreeGrafter"/>
</dbReference>
<keyword evidence="5" id="KW-0133">Cell shape</keyword>
<evidence type="ECO:0000256" key="16">
    <source>
        <dbReference type="SAM" id="Phobius"/>
    </source>
</evidence>
<evidence type="ECO:0000256" key="7">
    <source>
        <dbReference type="ARBA" id="ARBA00022989"/>
    </source>
</evidence>
<dbReference type="PANTHER" id="PTHR30474">
    <property type="entry name" value="CELL CYCLE PROTEIN"/>
    <property type="match status" value="1"/>
</dbReference>